<name>A0A4Y2CF13_ARAVE</name>
<sequence>MIAMATKAHHGSSRLPFVVIHALESDRAVGLPLYRLSIPKSKTLLLYPNKDTEEKNLVKLLKTEIKIGRDFQIEDVRMLKNDGIAVDGPSQQDIDKMLERIGKNPSL</sequence>
<reference evidence="1 2" key="1">
    <citation type="journal article" date="2019" name="Sci. Rep.">
        <title>Orb-weaving spider Araneus ventricosus genome elucidates the spidroin gene catalogue.</title>
        <authorList>
            <person name="Kono N."/>
            <person name="Nakamura H."/>
            <person name="Ohtoshi R."/>
            <person name="Moran D.A.P."/>
            <person name="Shinohara A."/>
            <person name="Yoshida Y."/>
            <person name="Fujiwara M."/>
            <person name="Mori M."/>
            <person name="Tomita M."/>
            <person name="Arakawa K."/>
        </authorList>
    </citation>
    <scope>NUCLEOTIDE SEQUENCE [LARGE SCALE GENOMIC DNA]</scope>
</reference>
<keyword evidence="2" id="KW-1185">Reference proteome</keyword>
<dbReference type="EMBL" id="BGPR01000185">
    <property type="protein sequence ID" value="GBM02943.1"/>
    <property type="molecule type" value="Genomic_DNA"/>
</dbReference>
<proteinExistence type="predicted"/>
<dbReference type="Proteomes" id="UP000499080">
    <property type="component" value="Unassembled WGS sequence"/>
</dbReference>
<dbReference type="AlphaFoldDB" id="A0A4Y2CF13"/>
<evidence type="ECO:0000313" key="2">
    <source>
        <dbReference type="Proteomes" id="UP000499080"/>
    </source>
</evidence>
<protein>
    <submittedName>
        <fullName evidence="1">Uncharacterized protein</fullName>
    </submittedName>
</protein>
<gene>
    <name evidence="1" type="ORF">AVEN_269858_1</name>
</gene>
<organism evidence="1 2">
    <name type="scientific">Araneus ventricosus</name>
    <name type="common">Orbweaver spider</name>
    <name type="synonym">Epeira ventricosa</name>
    <dbReference type="NCBI Taxonomy" id="182803"/>
    <lineage>
        <taxon>Eukaryota</taxon>
        <taxon>Metazoa</taxon>
        <taxon>Ecdysozoa</taxon>
        <taxon>Arthropoda</taxon>
        <taxon>Chelicerata</taxon>
        <taxon>Arachnida</taxon>
        <taxon>Araneae</taxon>
        <taxon>Araneomorphae</taxon>
        <taxon>Entelegynae</taxon>
        <taxon>Araneoidea</taxon>
        <taxon>Araneidae</taxon>
        <taxon>Araneus</taxon>
    </lineage>
</organism>
<evidence type="ECO:0000313" key="1">
    <source>
        <dbReference type="EMBL" id="GBM02943.1"/>
    </source>
</evidence>
<comment type="caution">
    <text evidence="1">The sequence shown here is derived from an EMBL/GenBank/DDBJ whole genome shotgun (WGS) entry which is preliminary data.</text>
</comment>
<accession>A0A4Y2CF13</accession>